<dbReference type="PRINTS" id="PR00081">
    <property type="entry name" value="GDHRDH"/>
</dbReference>
<dbReference type="EMBL" id="FNEK01000014">
    <property type="protein sequence ID" value="SDJ22450.1"/>
    <property type="molecule type" value="Genomic_DNA"/>
</dbReference>
<dbReference type="GO" id="GO:0005737">
    <property type="term" value="C:cytoplasm"/>
    <property type="evidence" value="ECO:0007669"/>
    <property type="project" value="TreeGrafter"/>
</dbReference>
<evidence type="ECO:0000256" key="3">
    <source>
        <dbReference type="ARBA" id="ARBA00022777"/>
    </source>
</evidence>
<dbReference type="STRING" id="571298.SAMN04488026_101424"/>
<dbReference type="Gene3D" id="3.40.50.720">
    <property type="entry name" value="NAD(P)-binding Rossmann-like Domain"/>
    <property type="match status" value="1"/>
</dbReference>
<gene>
    <name evidence="4" type="ORF">SAMN04488026_101424</name>
</gene>
<accession>A0A1G8S1B0</accession>
<dbReference type="GO" id="GO:0019321">
    <property type="term" value="P:pentose metabolic process"/>
    <property type="evidence" value="ECO:0007669"/>
    <property type="project" value="TreeGrafter"/>
</dbReference>
<dbReference type="PANTHER" id="PTHR43435:SF4">
    <property type="entry name" value="FGGY CARBOHYDRATE KINASE DOMAIN-CONTAINING PROTEIN"/>
    <property type="match status" value="1"/>
</dbReference>
<dbReference type="RefSeq" id="WP_093153604.1">
    <property type="nucleotide sequence ID" value="NZ_FNEK01000014.1"/>
</dbReference>
<dbReference type="InterPro" id="IPR043129">
    <property type="entry name" value="ATPase_NBD"/>
</dbReference>
<dbReference type="SUPFAM" id="SSF53067">
    <property type="entry name" value="Actin-like ATPase domain"/>
    <property type="match status" value="1"/>
</dbReference>
<keyword evidence="3 4" id="KW-0418">Kinase</keyword>
<dbReference type="Proteomes" id="UP000199382">
    <property type="component" value="Unassembled WGS sequence"/>
</dbReference>
<dbReference type="PANTHER" id="PTHR43435">
    <property type="entry name" value="RIBULOKINASE"/>
    <property type="match status" value="1"/>
</dbReference>
<dbReference type="SUPFAM" id="SSF51735">
    <property type="entry name" value="NAD(P)-binding Rossmann-fold domains"/>
    <property type="match status" value="1"/>
</dbReference>
<dbReference type="Gene3D" id="3.30.420.40">
    <property type="match status" value="1"/>
</dbReference>
<proteinExistence type="inferred from homology"/>
<organism evidence="4 5">
    <name type="scientific">Aliiruegeria lutimaris</name>
    <dbReference type="NCBI Taxonomy" id="571298"/>
    <lineage>
        <taxon>Bacteria</taxon>
        <taxon>Pseudomonadati</taxon>
        <taxon>Pseudomonadota</taxon>
        <taxon>Alphaproteobacteria</taxon>
        <taxon>Rhodobacterales</taxon>
        <taxon>Roseobacteraceae</taxon>
        <taxon>Aliiruegeria</taxon>
    </lineage>
</organism>
<evidence type="ECO:0000256" key="1">
    <source>
        <dbReference type="ARBA" id="ARBA00006484"/>
    </source>
</evidence>
<dbReference type="InterPro" id="IPR002347">
    <property type="entry name" value="SDR_fam"/>
</dbReference>
<dbReference type="Pfam" id="PF13561">
    <property type="entry name" value="adh_short_C2"/>
    <property type="match status" value="1"/>
</dbReference>
<reference evidence="4 5" key="1">
    <citation type="submission" date="2016-10" db="EMBL/GenBank/DDBJ databases">
        <authorList>
            <person name="de Groot N.N."/>
        </authorList>
    </citation>
    <scope>NUCLEOTIDE SEQUENCE [LARGE SCALE GENOMIC DNA]</scope>
    <source>
        <strain evidence="4 5">DSM 25294</strain>
    </source>
</reference>
<keyword evidence="5" id="KW-1185">Reference proteome</keyword>
<dbReference type="AlphaFoldDB" id="A0A1G8S1B0"/>
<dbReference type="PRINTS" id="PR00080">
    <property type="entry name" value="SDRFAMILY"/>
</dbReference>
<sequence length="442" mass="46366">MAYVLTADGGTESLRARVYDLAGKELSSVALAYETKFSAGARAEQDPADWWKNFVSASRGAIAEAGIDPAEIDAICFDTTCCSVVALDENGNALRPALIWMDVRANAEADAVLATGDPALCLNGNGAGPVSAEWMIPKSLWIKRNEPAIYDKAYRICEYQDYITYQLTGEWAASLDNAGLRWHYRNDAGGWAASLVTALGMEAMLEKWPPRMAAPGELIGTLTAKAAAGASVIVADMDLREAEKTAAALGGSAIALDVTDAAAVEAAAAGLEALDILVNNAGIVHNGPSTEIGIADWQRVIDVNLSGVFRTARAFGRAMVARGQGSVISTSSICGQVPVWPQPQAAYNAAKAGVNLVTKSLAVEWAASGVRVNAVAPGYTATELTLAGRSKPEWYNVWLERTPMGRLADPDEIASAAVFLASDAASYITGTVLTVDGGYTAL</sequence>
<dbReference type="InterPro" id="IPR036291">
    <property type="entry name" value="NAD(P)-bd_dom_sf"/>
</dbReference>
<dbReference type="OrthoDB" id="9805576at2"/>
<protein>
    <submittedName>
        <fullName evidence="4">FGGY family of carbohydrate kinases, N-terminal domain</fullName>
    </submittedName>
</protein>
<evidence type="ECO:0000313" key="5">
    <source>
        <dbReference type="Proteomes" id="UP000199382"/>
    </source>
</evidence>
<dbReference type="FunFam" id="3.40.50.720:FF:000084">
    <property type="entry name" value="Short-chain dehydrogenase reductase"/>
    <property type="match status" value="1"/>
</dbReference>
<dbReference type="GO" id="GO:0019150">
    <property type="term" value="F:D-ribulokinase activity"/>
    <property type="evidence" value="ECO:0007669"/>
    <property type="project" value="TreeGrafter"/>
</dbReference>
<evidence type="ECO:0000256" key="2">
    <source>
        <dbReference type="ARBA" id="ARBA00022679"/>
    </source>
</evidence>
<keyword evidence="2" id="KW-0808">Transferase</keyword>
<name>A0A1G8S1B0_9RHOB</name>
<evidence type="ECO:0000313" key="4">
    <source>
        <dbReference type="EMBL" id="SDJ22450.1"/>
    </source>
</evidence>
<comment type="similarity">
    <text evidence="1">Belongs to the short-chain dehydrogenases/reductases (SDR) family.</text>
</comment>